<organism evidence="2 3">
    <name type="scientific">Gambusia affinis</name>
    <name type="common">Western mosquitofish</name>
    <name type="synonym">Heterandria affinis</name>
    <dbReference type="NCBI Taxonomy" id="33528"/>
    <lineage>
        <taxon>Eukaryota</taxon>
        <taxon>Metazoa</taxon>
        <taxon>Chordata</taxon>
        <taxon>Craniata</taxon>
        <taxon>Vertebrata</taxon>
        <taxon>Euteleostomi</taxon>
        <taxon>Actinopterygii</taxon>
        <taxon>Neopterygii</taxon>
        <taxon>Teleostei</taxon>
        <taxon>Neoteleostei</taxon>
        <taxon>Acanthomorphata</taxon>
        <taxon>Ovalentaria</taxon>
        <taxon>Atherinomorphae</taxon>
        <taxon>Cyprinodontiformes</taxon>
        <taxon>Poeciliidae</taxon>
        <taxon>Poeciliinae</taxon>
        <taxon>Gambusia</taxon>
    </lineage>
</organism>
<evidence type="ECO:0000256" key="1">
    <source>
        <dbReference type="SAM" id="MobiDB-lite"/>
    </source>
</evidence>
<evidence type="ECO:0000313" key="3">
    <source>
        <dbReference type="Proteomes" id="UP000250572"/>
    </source>
</evidence>
<feature type="region of interest" description="Disordered" evidence="1">
    <location>
        <begin position="1"/>
        <end position="28"/>
    </location>
</feature>
<comment type="caution">
    <text evidence="2">The sequence shown here is derived from an EMBL/GenBank/DDBJ whole genome shotgun (WGS) entry which is preliminary data.</text>
</comment>
<dbReference type="Proteomes" id="UP000250572">
    <property type="component" value="Unassembled WGS sequence"/>
</dbReference>
<sequence>MSVRSGNRTRDGRVEDSRPPNVGGAMPYTTTARPSVTFGVALFSGMVDLTEHFLYISMCGDKPPASCWFSQVCDIGCFMFLIQFTEKTSRYPSSDQFASFIVRGVSGIRDSAALKSEGLSKVLQPSQHHQLQFGNRLLCGITHHRKLPGPGLKPSRTSEGPENLLVLTELCFLCLFDFLDPTVPHQEPEIFRLHSLLCCRILSVWNRKNQQVCVWSMLSWTLTGFHHSGRYHAAAICERTLATLFFLLHPLLVEQEVLGLWTPRIRSASVQTRRLRVSYTSLTPVSLLPWKHSCVEDLVSVGQRLRSHRSLK</sequence>
<name>A0A315V6V6_GAMAF</name>
<gene>
    <name evidence="2" type="ORF">CCH79_00005497</name>
</gene>
<accession>A0A315V6V6</accession>
<reference evidence="2 3" key="1">
    <citation type="journal article" date="2018" name="G3 (Bethesda)">
        <title>A High-Quality Reference Genome for the Invasive Mosquitofish Gambusia affinis Using a Chicago Library.</title>
        <authorList>
            <person name="Hoffberg S.L."/>
            <person name="Troendle N.J."/>
            <person name="Glenn T.C."/>
            <person name="Mahmud O."/>
            <person name="Louha S."/>
            <person name="Chalopin D."/>
            <person name="Bennetzen J.L."/>
            <person name="Mauricio R."/>
        </authorList>
    </citation>
    <scope>NUCLEOTIDE SEQUENCE [LARGE SCALE GENOMIC DNA]</scope>
    <source>
        <strain evidence="2">NE01/NJP1002.9</strain>
        <tissue evidence="2">Muscle</tissue>
    </source>
</reference>
<feature type="compositionally biased region" description="Basic and acidic residues" evidence="1">
    <location>
        <begin position="8"/>
        <end position="18"/>
    </location>
</feature>
<protein>
    <submittedName>
        <fullName evidence="2">Uncharacterized protein</fullName>
    </submittedName>
</protein>
<dbReference type="EMBL" id="NHOQ01002284">
    <property type="protein sequence ID" value="PWA18684.1"/>
    <property type="molecule type" value="Genomic_DNA"/>
</dbReference>
<keyword evidence="3" id="KW-1185">Reference proteome</keyword>
<proteinExistence type="predicted"/>
<dbReference type="AlphaFoldDB" id="A0A315V6V6"/>
<evidence type="ECO:0000313" key="2">
    <source>
        <dbReference type="EMBL" id="PWA18684.1"/>
    </source>
</evidence>